<dbReference type="Proteomes" id="UP000800235">
    <property type="component" value="Unassembled WGS sequence"/>
</dbReference>
<protein>
    <submittedName>
        <fullName evidence="1">Uncharacterized protein</fullName>
    </submittedName>
</protein>
<comment type="caution">
    <text evidence="1">The sequence shown here is derived from an EMBL/GenBank/DDBJ whole genome shotgun (WGS) entry which is preliminary data.</text>
</comment>
<sequence>MIWPRQIADVAANATLSEDSTVTLSTPSTSNTNQHVRFDSLPTPASRFSCVADFLEHLEPEDCHHQTQSPLFGNLPAELRIMIFEFVLQPHENRSHAFGINQSFWHPDFMAPTTFSLGLLRVCRHIYLETSPLALKNVELHCFASVSNKVWRLYGPFCGDLRPLVESINRMPANQFKQLTRLHYHAHSSDWASASSFRFLLRDYNLPIKKATISFGSSSWSTLNSARPQVNVHSDPVRGIELPNSLDEFVVNFNAKDEKKKELEVVFAYVVNWKRVRKDGMFLTLTTTSPCFRSWMKVEKVAGSEEPAQMVTFTTGTLTWRCSRSQQ</sequence>
<organism evidence="1 2">
    <name type="scientific">Tothia fuscella</name>
    <dbReference type="NCBI Taxonomy" id="1048955"/>
    <lineage>
        <taxon>Eukaryota</taxon>
        <taxon>Fungi</taxon>
        <taxon>Dikarya</taxon>
        <taxon>Ascomycota</taxon>
        <taxon>Pezizomycotina</taxon>
        <taxon>Dothideomycetes</taxon>
        <taxon>Pleosporomycetidae</taxon>
        <taxon>Venturiales</taxon>
        <taxon>Cylindrosympodiaceae</taxon>
        <taxon>Tothia</taxon>
    </lineage>
</organism>
<reference evidence="1" key="1">
    <citation type="journal article" date="2020" name="Stud. Mycol.">
        <title>101 Dothideomycetes genomes: a test case for predicting lifestyles and emergence of pathogens.</title>
        <authorList>
            <person name="Haridas S."/>
            <person name="Albert R."/>
            <person name="Binder M."/>
            <person name="Bloem J."/>
            <person name="Labutti K."/>
            <person name="Salamov A."/>
            <person name="Andreopoulos B."/>
            <person name="Baker S."/>
            <person name="Barry K."/>
            <person name="Bills G."/>
            <person name="Bluhm B."/>
            <person name="Cannon C."/>
            <person name="Castanera R."/>
            <person name="Culley D."/>
            <person name="Daum C."/>
            <person name="Ezra D."/>
            <person name="Gonzalez J."/>
            <person name="Henrissat B."/>
            <person name="Kuo A."/>
            <person name="Liang C."/>
            <person name="Lipzen A."/>
            <person name="Lutzoni F."/>
            <person name="Magnuson J."/>
            <person name="Mondo S."/>
            <person name="Nolan M."/>
            <person name="Ohm R."/>
            <person name="Pangilinan J."/>
            <person name="Park H.-J."/>
            <person name="Ramirez L."/>
            <person name="Alfaro M."/>
            <person name="Sun H."/>
            <person name="Tritt A."/>
            <person name="Yoshinaga Y."/>
            <person name="Zwiers L.-H."/>
            <person name="Turgeon B."/>
            <person name="Goodwin S."/>
            <person name="Spatafora J."/>
            <person name="Crous P."/>
            <person name="Grigoriev I."/>
        </authorList>
    </citation>
    <scope>NUCLEOTIDE SEQUENCE</scope>
    <source>
        <strain evidence="1">CBS 130266</strain>
    </source>
</reference>
<dbReference type="InterPro" id="IPR038883">
    <property type="entry name" value="AN11006-like"/>
</dbReference>
<evidence type="ECO:0000313" key="2">
    <source>
        <dbReference type="Proteomes" id="UP000800235"/>
    </source>
</evidence>
<dbReference type="OrthoDB" id="288942at2759"/>
<keyword evidence="2" id="KW-1185">Reference proteome</keyword>
<name>A0A9P4NHZ7_9PEZI</name>
<evidence type="ECO:0000313" key="1">
    <source>
        <dbReference type="EMBL" id="KAF2422057.1"/>
    </source>
</evidence>
<dbReference type="EMBL" id="MU007094">
    <property type="protein sequence ID" value="KAF2422057.1"/>
    <property type="molecule type" value="Genomic_DNA"/>
</dbReference>
<dbReference type="AlphaFoldDB" id="A0A9P4NHZ7"/>
<proteinExistence type="predicted"/>
<dbReference type="PANTHER" id="PTHR42085">
    <property type="entry name" value="F-BOX DOMAIN-CONTAINING PROTEIN"/>
    <property type="match status" value="1"/>
</dbReference>
<dbReference type="PANTHER" id="PTHR42085:SF1">
    <property type="entry name" value="F-BOX DOMAIN-CONTAINING PROTEIN"/>
    <property type="match status" value="1"/>
</dbReference>
<gene>
    <name evidence="1" type="ORF">EJ08DRAFT_485746</name>
</gene>
<accession>A0A9P4NHZ7</accession>